<dbReference type="AlphaFoldDB" id="A0AAE0HUI5"/>
<accession>A0AAE0HUI5</accession>
<dbReference type="Proteomes" id="UP001283341">
    <property type="component" value="Unassembled WGS sequence"/>
</dbReference>
<dbReference type="EMBL" id="JAUEDM010000008">
    <property type="protein sequence ID" value="KAK3312956.1"/>
    <property type="molecule type" value="Genomic_DNA"/>
</dbReference>
<sequence length="102" mass="11843">MSIIMIRRKGNGAARRGVAFDSSWPFSKEWVQMLRRPENLASVCLDGYLGMNFDEENESYHRRYVIRMMWLLWRGGDGEREIYSNQGGSTTSCHVCSLAVFR</sequence>
<evidence type="ECO:0000313" key="1">
    <source>
        <dbReference type="EMBL" id="KAK3312956.1"/>
    </source>
</evidence>
<name>A0AAE0HUI5_9PEZI</name>
<keyword evidence="2" id="KW-1185">Reference proteome</keyword>
<protein>
    <submittedName>
        <fullName evidence="1">Uncharacterized protein</fullName>
    </submittedName>
</protein>
<gene>
    <name evidence="1" type="ORF">B0H66DRAFT_569252</name>
</gene>
<reference evidence="1" key="2">
    <citation type="submission" date="2023-06" db="EMBL/GenBank/DDBJ databases">
        <authorList>
            <consortium name="Lawrence Berkeley National Laboratory"/>
            <person name="Haridas S."/>
            <person name="Hensen N."/>
            <person name="Bonometti L."/>
            <person name="Westerberg I."/>
            <person name="Brannstrom I.O."/>
            <person name="Guillou S."/>
            <person name="Cros-Aarteil S."/>
            <person name="Calhoun S."/>
            <person name="Kuo A."/>
            <person name="Mondo S."/>
            <person name="Pangilinan J."/>
            <person name="Riley R."/>
            <person name="Labutti K."/>
            <person name="Andreopoulos B."/>
            <person name="Lipzen A."/>
            <person name="Chen C."/>
            <person name="Yanf M."/>
            <person name="Daum C."/>
            <person name="Ng V."/>
            <person name="Clum A."/>
            <person name="Steindorff A."/>
            <person name="Ohm R."/>
            <person name="Martin F."/>
            <person name="Silar P."/>
            <person name="Natvig D."/>
            <person name="Lalanne C."/>
            <person name="Gautier V."/>
            <person name="Ament-Velasquez S.L."/>
            <person name="Kruys A."/>
            <person name="Hutchinson M.I."/>
            <person name="Powell A.J."/>
            <person name="Barry K."/>
            <person name="Miller A.N."/>
            <person name="Grigoriev I.V."/>
            <person name="Debuchy R."/>
            <person name="Gladieux P."/>
            <person name="Thoren M.H."/>
            <person name="Johannesson H."/>
        </authorList>
    </citation>
    <scope>NUCLEOTIDE SEQUENCE</scope>
    <source>
        <strain evidence="1">CBS 118394</strain>
    </source>
</reference>
<proteinExistence type="predicted"/>
<organism evidence="1 2">
    <name type="scientific">Apodospora peruviana</name>
    <dbReference type="NCBI Taxonomy" id="516989"/>
    <lineage>
        <taxon>Eukaryota</taxon>
        <taxon>Fungi</taxon>
        <taxon>Dikarya</taxon>
        <taxon>Ascomycota</taxon>
        <taxon>Pezizomycotina</taxon>
        <taxon>Sordariomycetes</taxon>
        <taxon>Sordariomycetidae</taxon>
        <taxon>Sordariales</taxon>
        <taxon>Lasiosphaeriaceae</taxon>
        <taxon>Apodospora</taxon>
    </lineage>
</organism>
<reference evidence="1" key="1">
    <citation type="journal article" date="2023" name="Mol. Phylogenet. Evol.">
        <title>Genome-scale phylogeny and comparative genomics of the fungal order Sordariales.</title>
        <authorList>
            <person name="Hensen N."/>
            <person name="Bonometti L."/>
            <person name="Westerberg I."/>
            <person name="Brannstrom I.O."/>
            <person name="Guillou S."/>
            <person name="Cros-Aarteil S."/>
            <person name="Calhoun S."/>
            <person name="Haridas S."/>
            <person name="Kuo A."/>
            <person name="Mondo S."/>
            <person name="Pangilinan J."/>
            <person name="Riley R."/>
            <person name="LaButti K."/>
            <person name="Andreopoulos B."/>
            <person name="Lipzen A."/>
            <person name="Chen C."/>
            <person name="Yan M."/>
            <person name="Daum C."/>
            <person name="Ng V."/>
            <person name="Clum A."/>
            <person name="Steindorff A."/>
            <person name="Ohm R.A."/>
            <person name="Martin F."/>
            <person name="Silar P."/>
            <person name="Natvig D.O."/>
            <person name="Lalanne C."/>
            <person name="Gautier V."/>
            <person name="Ament-Velasquez S.L."/>
            <person name="Kruys A."/>
            <person name="Hutchinson M.I."/>
            <person name="Powell A.J."/>
            <person name="Barry K."/>
            <person name="Miller A.N."/>
            <person name="Grigoriev I.V."/>
            <person name="Debuchy R."/>
            <person name="Gladieux P."/>
            <person name="Hiltunen Thoren M."/>
            <person name="Johannesson H."/>
        </authorList>
    </citation>
    <scope>NUCLEOTIDE SEQUENCE</scope>
    <source>
        <strain evidence="1">CBS 118394</strain>
    </source>
</reference>
<evidence type="ECO:0000313" key="2">
    <source>
        <dbReference type="Proteomes" id="UP001283341"/>
    </source>
</evidence>
<comment type="caution">
    <text evidence="1">The sequence shown here is derived from an EMBL/GenBank/DDBJ whole genome shotgun (WGS) entry which is preliminary data.</text>
</comment>